<dbReference type="RefSeq" id="XP_065665897.1">
    <property type="nucleotide sequence ID" value="XM_065809825.1"/>
</dbReference>
<accession>A0ABM4CVD8</accession>
<reference evidence="2" key="1">
    <citation type="submission" date="2025-08" db="UniProtKB">
        <authorList>
            <consortium name="RefSeq"/>
        </authorList>
    </citation>
    <scope>IDENTIFICATION</scope>
</reference>
<keyword evidence="1" id="KW-1185">Reference proteome</keyword>
<dbReference type="InterPro" id="IPR038261">
    <property type="entry name" value="GPP34-like_sf"/>
</dbReference>
<organism evidence="1 2">
    <name type="scientific">Hydra vulgaris</name>
    <name type="common">Hydra</name>
    <name type="synonym">Hydra attenuata</name>
    <dbReference type="NCBI Taxonomy" id="6087"/>
    <lineage>
        <taxon>Eukaryota</taxon>
        <taxon>Metazoa</taxon>
        <taxon>Cnidaria</taxon>
        <taxon>Hydrozoa</taxon>
        <taxon>Hydroidolina</taxon>
        <taxon>Anthoathecata</taxon>
        <taxon>Aplanulata</taxon>
        <taxon>Hydridae</taxon>
        <taxon>Hydra</taxon>
    </lineage>
</organism>
<gene>
    <name evidence="2" type="primary">LOC105846275</name>
</gene>
<evidence type="ECO:0000313" key="2">
    <source>
        <dbReference type="RefSeq" id="XP_065665897.1"/>
    </source>
</evidence>
<dbReference type="GeneID" id="105846275"/>
<name>A0ABM4CVD8_HYDVU</name>
<sequence length="290" mass="33494">MSFEEEYDIISITEVNKTSYVDNSFKDIVAPFVNGIEKIIGNPHFCKEHFRRRDLFLCEAYCLLVTGFKDATKLLQFERQLKIGAHAAVLLDLYAAGVINLYQHCENHKLGDRKLDLHIRVADENLSFTFINGIVLRHLFYHYETNGQKKQFNQSVSDWLSSAQKTTGTITSIMNNLVARGILTKTGFRIPENFINYQTLNFWPDQELEREIISTGLREIKPDSFILSLLTLSHVCDLNFVGARLDIFFKGRKKLVAKDNIRTIVETQAQELKSPKFIRKKFSFENLTSK</sequence>
<proteinExistence type="predicted"/>
<dbReference type="Proteomes" id="UP001652625">
    <property type="component" value="Chromosome 11"/>
</dbReference>
<evidence type="ECO:0000313" key="1">
    <source>
        <dbReference type="Proteomes" id="UP001652625"/>
    </source>
</evidence>
<dbReference type="Gene3D" id="1.10.3630.10">
    <property type="entry name" value="yeast vps74-n-term truncation variant domain like"/>
    <property type="match status" value="1"/>
</dbReference>
<protein>
    <submittedName>
        <fullName evidence="2">Uncharacterized protein LOC105846275</fullName>
    </submittedName>
</protein>